<dbReference type="RefSeq" id="WP_380200418.1">
    <property type="nucleotide sequence ID" value="NZ_JBHTEK010000001.1"/>
</dbReference>
<evidence type="ECO:0000313" key="3">
    <source>
        <dbReference type="Proteomes" id="UP001596513"/>
    </source>
</evidence>
<reference evidence="3" key="1">
    <citation type="journal article" date="2019" name="Int. J. Syst. Evol. Microbiol.">
        <title>The Global Catalogue of Microorganisms (GCM) 10K type strain sequencing project: providing services to taxonomists for standard genome sequencing and annotation.</title>
        <authorList>
            <consortium name="The Broad Institute Genomics Platform"/>
            <consortium name="The Broad Institute Genome Sequencing Center for Infectious Disease"/>
            <person name="Wu L."/>
            <person name="Ma J."/>
        </authorList>
    </citation>
    <scope>NUCLEOTIDE SEQUENCE [LARGE SCALE GENOMIC DNA]</scope>
    <source>
        <strain evidence="3">JCM 19635</strain>
    </source>
</reference>
<dbReference type="Proteomes" id="UP001596513">
    <property type="component" value="Unassembled WGS sequence"/>
</dbReference>
<feature type="domain" description="3-hydroxyacyl-CoA dehydrogenase C-terminal" evidence="1">
    <location>
        <begin position="150"/>
        <end position="234"/>
    </location>
</feature>
<dbReference type="PANTHER" id="PTHR48075">
    <property type="entry name" value="3-HYDROXYACYL-COA DEHYDROGENASE FAMILY PROTEIN"/>
    <property type="match status" value="1"/>
</dbReference>
<dbReference type="Gene3D" id="1.10.1040.10">
    <property type="entry name" value="N-(1-d-carboxylethyl)-l-norvaline Dehydrogenase, domain 2"/>
    <property type="match status" value="1"/>
</dbReference>
<dbReference type="SUPFAM" id="SSF48179">
    <property type="entry name" value="6-phosphogluconate dehydrogenase C-terminal domain-like"/>
    <property type="match status" value="1"/>
</dbReference>
<evidence type="ECO:0000259" key="1">
    <source>
        <dbReference type="Pfam" id="PF00725"/>
    </source>
</evidence>
<dbReference type="Pfam" id="PF00725">
    <property type="entry name" value="3HCDH"/>
    <property type="match status" value="1"/>
</dbReference>
<dbReference type="InterPro" id="IPR006108">
    <property type="entry name" value="3HC_DH_C"/>
</dbReference>
<accession>A0ABW2TZM3</accession>
<keyword evidence="3" id="KW-1185">Reference proteome</keyword>
<dbReference type="InterPro" id="IPR008927">
    <property type="entry name" value="6-PGluconate_DH-like_C_sf"/>
</dbReference>
<protein>
    <submittedName>
        <fullName evidence="2">3-hydroxyacyl-CoA dehydrogenase family protein</fullName>
    </submittedName>
</protein>
<dbReference type="EMBL" id="JBHTEK010000001">
    <property type="protein sequence ID" value="MFC7666587.1"/>
    <property type="molecule type" value="Genomic_DNA"/>
</dbReference>
<name>A0ABW2TZM3_9BACT</name>
<dbReference type="InterPro" id="IPR013328">
    <property type="entry name" value="6PGD_dom2"/>
</dbReference>
<dbReference type="PANTHER" id="PTHR48075:SF5">
    <property type="entry name" value="3-HYDROXYBUTYRYL-COA DEHYDROGENASE"/>
    <property type="match status" value="1"/>
</dbReference>
<gene>
    <name evidence="2" type="ORF">ACFQT0_03500</name>
</gene>
<sequence length="238" mass="26222">MHILVLDGNHVETEFREKFGSAHEYTFLHTAHGPERDEDAVQQVIDVAAATAAVAFFFPAQFAADAPYRLLAAATFPVFVETTCHSLADSLSDPKNGPTTGLFFGFCGLPTLLNRQLLEVSVFHEADHEQLAATCATLGTDFRVVADRVGLVTPRVICQIINEACFTVQEGTATMQDVDLGMKLGTNYPHGPFAWANAIGVPRVYRVLESLWNDTHDERYKICPLLKRQAQRGEPFAV</sequence>
<organism evidence="2 3">
    <name type="scientific">Hymenobacter humi</name>
    <dbReference type="NCBI Taxonomy" id="1411620"/>
    <lineage>
        <taxon>Bacteria</taxon>
        <taxon>Pseudomonadati</taxon>
        <taxon>Bacteroidota</taxon>
        <taxon>Cytophagia</taxon>
        <taxon>Cytophagales</taxon>
        <taxon>Hymenobacteraceae</taxon>
        <taxon>Hymenobacter</taxon>
    </lineage>
</organism>
<proteinExistence type="predicted"/>
<comment type="caution">
    <text evidence="2">The sequence shown here is derived from an EMBL/GenBank/DDBJ whole genome shotgun (WGS) entry which is preliminary data.</text>
</comment>
<evidence type="ECO:0000313" key="2">
    <source>
        <dbReference type="EMBL" id="MFC7666587.1"/>
    </source>
</evidence>